<feature type="compositionally biased region" description="Acidic residues" evidence="6">
    <location>
        <begin position="207"/>
        <end position="218"/>
    </location>
</feature>
<comment type="similarity">
    <text evidence="3">Belongs to the pICln (TC 1.A.47) family.</text>
</comment>
<dbReference type="AlphaFoldDB" id="A0A1Y1I3D8"/>
<sequence>MAVGLHQLSQRAPDGGPPLDTDNGEELRYSQPNVAIALGEGRQEEIGTLHITTRRLIWFSQSDQGRNYAVDFPSLILHAISRNPEAYPRPCIYTQIDSGVEKEEDSEEDVDGHSEGGITDLSSVSEMRLIPEDASVLDHLFSVMSECAELNPDPEAEDEDEEGEFFYDEDEVRGDESRAAALDHFDSLLQAPQQGDEVASDPHRFDDADEDEDMPTTQ</sequence>
<dbReference type="GO" id="GO:0005829">
    <property type="term" value="C:cytosol"/>
    <property type="evidence" value="ECO:0000318"/>
    <property type="project" value="GO_Central"/>
</dbReference>
<protein>
    <recommendedName>
        <fullName evidence="9">Chloride conductance regulatory protein ICln</fullName>
    </recommendedName>
</protein>
<dbReference type="OrthoDB" id="19714at2759"/>
<dbReference type="STRING" id="105231.A0A1Y1I3D8"/>
<feature type="region of interest" description="Disordered" evidence="6">
    <location>
        <begin position="150"/>
        <end position="218"/>
    </location>
</feature>
<dbReference type="OMA" id="GEWIYNE"/>
<dbReference type="GO" id="GO:0034709">
    <property type="term" value="C:methylosome"/>
    <property type="evidence" value="ECO:0007669"/>
    <property type="project" value="InterPro"/>
</dbReference>
<dbReference type="PANTHER" id="PTHR21399:SF0">
    <property type="entry name" value="METHYLOSOME SUBUNIT PICLN"/>
    <property type="match status" value="1"/>
</dbReference>
<feature type="compositionally biased region" description="Acidic residues" evidence="6">
    <location>
        <begin position="152"/>
        <end position="173"/>
    </location>
</feature>
<evidence type="ECO:0000256" key="5">
    <source>
        <dbReference type="ARBA" id="ARBA00023242"/>
    </source>
</evidence>
<gene>
    <name evidence="7" type="ORF">KFL_002350190</name>
</gene>
<dbReference type="GO" id="GO:0006884">
    <property type="term" value="P:cell volume homeostasis"/>
    <property type="evidence" value="ECO:0007669"/>
    <property type="project" value="InterPro"/>
</dbReference>
<dbReference type="PANTHER" id="PTHR21399">
    <property type="entry name" value="CHLORIDE CONDUCTANCE REGULATORY PROTEIN ICLN"/>
    <property type="match status" value="1"/>
</dbReference>
<dbReference type="GO" id="GO:0005681">
    <property type="term" value="C:spliceosomal complex"/>
    <property type="evidence" value="ECO:0000318"/>
    <property type="project" value="GO_Central"/>
</dbReference>
<dbReference type="GO" id="GO:0006821">
    <property type="term" value="P:chloride transport"/>
    <property type="evidence" value="ECO:0007669"/>
    <property type="project" value="InterPro"/>
</dbReference>
<proteinExistence type="inferred from homology"/>
<dbReference type="InterPro" id="IPR003521">
    <property type="entry name" value="ICln"/>
</dbReference>
<dbReference type="GO" id="GO:0000387">
    <property type="term" value="P:spliceosomal snRNP assembly"/>
    <property type="evidence" value="ECO:0000318"/>
    <property type="project" value="GO_Central"/>
</dbReference>
<feature type="compositionally biased region" description="Basic and acidic residues" evidence="6">
    <location>
        <begin position="174"/>
        <end position="186"/>
    </location>
</feature>
<organism evidence="7 8">
    <name type="scientific">Klebsormidium nitens</name>
    <name type="common">Green alga</name>
    <name type="synonym">Ulothrix nitens</name>
    <dbReference type="NCBI Taxonomy" id="105231"/>
    <lineage>
        <taxon>Eukaryota</taxon>
        <taxon>Viridiplantae</taxon>
        <taxon>Streptophyta</taxon>
        <taxon>Klebsormidiophyceae</taxon>
        <taxon>Klebsormidiales</taxon>
        <taxon>Klebsormidiaceae</taxon>
        <taxon>Klebsormidium</taxon>
    </lineage>
</organism>
<name>A0A1Y1I3D8_KLENI</name>
<keyword evidence="4" id="KW-0963">Cytoplasm</keyword>
<reference evidence="7 8" key="1">
    <citation type="journal article" date="2014" name="Nat. Commun.">
        <title>Klebsormidium flaccidum genome reveals primary factors for plant terrestrial adaptation.</title>
        <authorList>
            <person name="Hori K."/>
            <person name="Maruyama F."/>
            <person name="Fujisawa T."/>
            <person name="Togashi T."/>
            <person name="Yamamoto N."/>
            <person name="Seo M."/>
            <person name="Sato S."/>
            <person name="Yamada T."/>
            <person name="Mori H."/>
            <person name="Tajima N."/>
            <person name="Moriyama T."/>
            <person name="Ikeuchi M."/>
            <person name="Watanabe M."/>
            <person name="Wada H."/>
            <person name="Kobayashi K."/>
            <person name="Saito M."/>
            <person name="Masuda T."/>
            <person name="Sasaki-Sekimoto Y."/>
            <person name="Mashiguchi K."/>
            <person name="Awai K."/>
            <person name="Shimojima M."/>
            <person name="Masuda S."/>
            <person name="Iwai M."/>
            <person name="Nobusawa T."/>
            <person name="Narise T."/>
            <person name="Kondo S."/>
            <person name="Saito H."/>
            <person name="Sato R."/>
            <person name="Murakawa M."/>
            <person name="Ihara Y."/>
            <person name="Oshima-Yamada Y."/>
            <person name="Ohtaka K."/>
            <person name="Satoh M."/>
            <person name="Sonobe K."/>
            <person name="Ishii M."/>
            <person name="Ohtani R."/>
            <person name="Kanamori-Sato M."/>
            <person name="Honoki R."/>
            <person name="Miyazaki D."/>
            <person name="Mochizuki H."/>
            <person name="Umetsu J."/>
            <person name="Higashi K."/>
            <person name="Shibata D."/>
            <person name="Kamiya Y."/>
            <person name="Sato N."/>
            <person name="Nakamura Y."/>
            <person name="Tabata S."/>
            <person name="Ida S."/>
            <person name="Kurokawa K."/>
            <person name="Ohta H."/>
        </authorList>
    </citation>
    <scope>NUCLEOTIDE SEQUENCE [LARGE SCALE GENOMIC DNA]</scope>
    <source>
        <strain evidence="7 8">NIES-2285</strain>
    </source>
</reference>
<evidence type="ECO:0008006" key="9">
    <source>
        <dbReference type="Google" id="ProtNLM"/>
    </source>
</evidence>
<evidence type="ECO:0000313" key="8">
    <source>
        <dbReference type="Proteomes" id="UP000054558"/>
    </source>
</evidence>
<dbReference type="PRINTS" id="PR01348">
    <property type="entry name" value="ICLNCHANNEL"/>
</dbReference>
<comment type="subcellular location">
    <subcellularLocation>
        <location evidence="2">Cytoplasm</location>
    </subcellularLocation>
    <subcellularLocation>
        <location evidence="1">Nucleus</location>
    </subcellularLocation>
</comment>
<dbReference type="EMBL" id="DF237184">
    <property type="protein sequence ID" value="GAQ85444.1"/>
    <property type="molecule type" value="Genomic_DNA"/>
</dbReference>
<evidence type="ECO:0000256" key="2">
    <source>
        <dbReference type="ARBA" id="ARBA00004496"/>
    </source>
</evidence>
<evidence type="ECO:0000313" key="7">
    <source>
        <dbReference type="EMBL" id="GAQ85444.1"/>
    </source>
</evidence>
<dbReference type="Proteomes" id="UP000054558">
    <property type="component" value="Unassembled WGS sequence"/>
</dbReference>
<evidence type="ECO:0000256" key="1">
    <source>
        <dbReference type="ARBA" id="ARBA00004123"/>
    </source>
</evidence>
<dbReference type="GO" id="GO:0034715">
    <property type="term" value="C:pICln-Sm protein complex"/>
    <property type="evidence" value="ECO:0000318"/>
    <property type="project" value="GO_Central"/>
</dbReference>
<dbReference type="GO" id="GO:0045292">
    <property type="term" value="P:mRNA cis splicing, via spliceosome"/>
    <property type="evidence" value="ECO:0000318"/>
    <property type="project" value="GO_Central"/>
</dbReference>
<dbReference type="Pfam" id="PF03517">
    <property type="entry name" value="Voldacs"/>
    <property type="match status" value="1"/>
</dbReference>
<dbReference type="InterPro" id="IPR039924">
    <property type="entry name" value="ICln/Lot5/Saf5"/>
</dbReference>
<evidence type="ECO:0000256" key="3">
    <source>
        <dbReference type="ARBA" id="ARBA00007054"/>
    </source>
</evidence>
<evidence type="ECO:0000256" key="6">
    <source>
        <dbReference type="SAM" id="MobiDB-lite"/>
    </source>
</evidence>
<dbReference type="GO" id="GO:0005886">
    <property type="term" value="C:plasma membrane"/>
    <property type="evidence" value="ECO:0007669"/>
    <property type="project" value="InterPro"/>
</dbReference>
<keyword evidence="8" id="KW-1185">Reference proteome</keyword>
<keyword evidence="5" id="KW-0539">Nucleus</keyword>
<dbReference type="InterPro" id="IPR011993">
    <property type="entry name" value="PH-like_dom_sf"/>
</dbReference>
<feature type="region of interest" description="Disordered" evidence="6">
    <location>
        <begin position="100"/>
        <end position="124"/>
    </location>
</feature>
<dbReference type="Gene3D" id="2.30.29.30">
    <property type="entry name" value="Pleckstrin-homology domain (PH domain)/Phosphotyrosine-binding domain (PTB)"/>
    <property type="match status" value="1"/>
</dbReference>
<accession>A0A1Y1I3D8</accession>
<feature type="region of interest" description="Disordered" evidence="6">
    <location>
        <begin position="1"/>
        <end position="26"/>
    </location>
</feature>
<evidence type="ECO:0000256" key="4">
    <source>
        <dbReference type="ARBA" id="ARBA00022490"/>
    </source>
</evidence>